<dbReference type="AlphaFoldDB" id="G4QNH5"/>
<organism evidence="2 3">
    <name type="scientific">Glaciecola nitratireducens (strain JCM 12485 / KCTC 12276 / FR1064)</name>
    <dbReference type="NCBI Taxonomy" id="1085623"/>
    <lineage>
        <taxon>Bacteria</taxon>
        <taxon>Pseudomonadati</taxon>
        <taxon>Pseudomonadota</taxon>
        <taxon>Gammaproteobacteria</taxon>
        <taxon>Alteromonadales</taxon>
        <taxon>Alteromonadaceae</taxon>
        <taxon>Brumicola</taxon>
    </lineage>
</organism>
<keyword evidence="3" id="KW-1185">Reference proteome</keyword>
<feature type="transmembrane region" description="Helical" evidence="1">
    <location>
        <begin position="39"/>
        <end position="60"/>
    </location>
</feature>
<dbReference type="OrthoDB" id="5739727at2"/>
<dbReference type="KEGG" id="gni:GNIT_3685"/>
<dbReference type="eggNOG" id="ENOG5033BHN">
    <property type="taxonomic scope" value="Bacteria"/>
</dbReference>
<evidence type="ECO:0000313" key="2">
    <source>
        <dbReference type="EMBL" id="AEP31779.1"/>
    </source>
</evidence>
<keyword evidence="1" id="KW-1133">Transmembrane helix</keyword>
<sequence>MNINATLAGQFIVFLAIVMAIICFYLGKRKTENPVLASLIGFFSALIPPIALVYLIVLVLRKDITPNNDVADSSSR</sequence>
<reference evidence="2 3" key="1">
    <citation type="journal article" date="2011" name="J. Bacteriol.">
        <title>Complete genome sequence of seawater bacterium Glaciecola nitratireducens FR1064T.</title>
        <authorList>
            <person name="Bian F."/>
            <person name="Qin Q.L."/>
            <person name="Xie B.B."/>
            <person name="Shu Y.L."/>
            <person name="Zhang X.Y."/>
            <person name="Yu Y."/>
            <person name="Chen B."/>
            <person name="Chen X.L."/>
            <person name="Zhou B.C."/>
            <person name="Zhang Y.Z."/>
        </authorList>
    </citation>
    <scope>NUCLEOTIDE SEQUENCE [LARGE SCALE GENOMIC DNA]</scope>
    <source>
        <strain evidence="3">JCM 12485 / KCTC 12276 / FR1064</strain>
    </source>
</reference>
<dbReference type="EMBL" id="CP003060">
    <property type="protein sequence ID" value="AEP31779.1"/>
    <property type="molecule type" value="Genomic_DNA"/>
</dbReference>
<evidence type="ECO:0000256" key="1">
    <source>
        <dbReference type="SAM" id="Phobius"/>
    </source>
</evidence>
<accession>G4QNH5</accession>
<proteinExistence type="predicted"/>
<protein>
    <submittedName>
        <fullName evidence="2">Uncharacterized protein</fullName>
    </submittedName>
</protein>
<dbReference type="HOGENOM" id="CLU_187376_1_0_6"/>
<gene>
    <name evidence="2" type="ordered locus">GNIT_3685</name>
</gene>
<feature type="transmembrane region" description="Helical" evidence="1">
    <location>
        <begin position="6"/>
        <end position="27"/>
    </location>
</feature>
<name>G4QNH5_GLANF</name>
<keyword evidence="1" id="KW-0812">Transmembrane</keyword>
<dbReference type="Proteomes" id="UP000009282">
    <property type="component" value="Chromosome"/>
</dbReference>
<keyword evidence="1" id="KW-0472">Membrane</keyword>
<evidence type="ECO:0000313" key="3">
    <source>
        <dbReference type="Proteomes" id="UP000009282"/>
    </source>
</evidence>